<dbReference type="GO" id="GO:0005230">
    <property type="term" value="F:extracellular ligand-gated monoatomic ion channel activity"/>
    <property type="evidence" value="ECO:0007669"/>
    <property type="project" value="InterPro"/>
</dbReference>
<dbReference type="InterPro" id="IPR006202">
    <property type="entry name" value="Neur_chan_lig-bd"/>
</dbReference>
<dbReference type="PANTHER" id="PTHR36695:SF12">
    <property type="entry name" value="AGAP008648-PA"/>
    <property type="match status" value="1"/>
</dbReference>
<feature type="transmembrane region" description="Helical" evidence="3">
    <location>
        <begin position="814"/>
        <end position="837"/>
    </location>
</feature>
<dbReference type="Pfam" id="PF02931">
    <property type="entry name" value="Neur_chan_LBD"/>
    <property type="match status" value="1"/>
</dbReference>
<dbReference type="Pfam" id="PF12248">
    <property type="entry name" value="Methyltransf_FA"/>
    <property type="match status" value="3"/>
</dbReference>
<dbReference type="InterPro" id="IPR036734">
    <property type="entry name" value="Neur_chan_lig-bd_sf"/>
</dbReference>
<dbReference type="InterPro" id="IPR038050">
    <property type="entry name" value="Neuro_actylchol_rec"/>
</dbReference>
<reference evidence="6" key="1">
    <citation type="submission" date="2021-07" db="EMBL/GenBank/DDBJ databases">
        <authorList>
            <person name="Catto M.A."/>
            <person name="Jacobson A."/>
            <person name="Kennedy G."/>
            <person name="Labadie P."/>
            <person name="Hunt B.G."/>
            <person name="Srinivasan R."/>
        </authorList>
    </citation>
    <scope>NUCLEOTIDE SEQUENCE</scope>
    <source>
        <strain evidence="6">PL_HMW_Pooled</strain>
        <tissue evidence="6">Head</tissue>
    </source>
</reference>
<keyword evidence="3" id="KW-1133">Transmembrane helix</keyword>
<reference evidence="6" key="2">
    <citation type="journal article" date="2023" name="BMC Genomics">
        <title>Pest status, molecular evolution, and epigenetic factors derived from the genome assembly of Frankliniella fusca, a thysanopteran phytovirus vector.</title>
        <authorList>
            <person name="Catto M.A."/>
            <person name="Labadie P.E."/>
            <person name="Jacobson A.L."/>
            <person name="Kennedy G.G."/>
            <person name="Srinivasan R."/>
            <person name="Hunt B.G."/>
        </authorList>
    </citation>
    <scope>NUCLEOTIDE SEQUENCE</scope>
    <source>
        <strain evidence="6">PL_HMW_Pooled</strain>
    </source>
</reference>
<protein>
    <submittedName>
        <fullName evidence="6">Acetylcholine receptor subunit alpha-type acr-16</fullName>
    </submittedName>
</protein>
<evidence type="ECO:0000256" key="3">
    <source>
        <dbReference type="SAM" id="Phobius"/>
    </source>
</evidence>
<keyword evidence="3" id="KW-0472">Membrane</keyword>
<dbReference type="EMBL" id="JAHWGI010000293">
    <property type="protein sequence ID" value="KAK3912454.1"/>
    <property type="molecule type" value="Genomic_DNA"/>
</dbReference>
<organism evidence="6 7">
    <name type="scientific">Frankliniella fusca</name>
    <dbReference type="NCBI Taxonomy" id="407009"/>
    <lineage>
        <taxon>Eukaryota</taxon>
        <taxon>Metazoa</taxon>
        <taxon>Ecdysozoa</taxon>
        <taxon>Arthropoda</taxon>
        <taxon>Hexapoda</taxon>
        <taxon>Insecta</taxon>
        <taxon>Pterygota</taxon>
        <taxon>Neoptera</taxon>
        <taxon>Paraneoptera</taxon>
        <taxon>Thysanoptera</taxon>
        <taxon>Terebrantia</taxon>
        <taxon>Thripoidea</taxon>
        <taxon>Thripidae</taxon>
        <taxon>Frankliniella</taxon>
    </lineage>
</organism>
<feature type="domain" description="Farnesoic acid O-methyl transferase" evidence="5">
    <location>
        <begin position="188"/>
        <end position="335"/>
    </location>
</feature>
<gene>
    <name evidence="6" type="ORF">KUF71_022024</name>
</gene>
<feature type="region of interest" description="Disordered" evidence="2">
    <location>
        <begin position="149"/>
        <end position="172"/>
    </location>
</feature>
<dbReference type="Proteomes" id="UP001219518">
    <property type="component" value="Unassembled WGS sequence"/>
</dbReference>
<keyword evidence="6" id="KW-0675">Receptor</keyword>
<proteinExistence type="predicted"/>
<dbReference type="AlphaFoldDB" id="A0AAE1LBA5"/>
<keyword evidence="7" id="KW-1185">Reference proteome</keyword>
<comment type="caution">
    <text evidence="6">The sequence shown here is derived from an EMBL/GenBank/DDBJ whole genome shotgun (WGS) entry which is preliminary data.</text>
</comment>
<accession>A0AAE1LBA5</accession>
<sequence>MHVSQNYNFQQKFSIEDEVVTVGSSKAVRFLVKGPKDVHIRLQGASPSSEYYEIDINFVSKIAIQRGSEYMDITTCTNCLSASEFRLFTILYNATTISLFEGAALTGRPQVAAQVANAFNVASVSFSSMGSAGPVHWLHACQGEPAALPASSTPTSAEKEVQRPAPGALRPVKPDAAELRGCRVVNTFKYRFDGFFAISEEGYVSGSRSVLPFRVMGRKDIHLQLVSAIPPGSESTYEIDIDFHNHTNLDRGIESKVASTQHAPLLSPTELRGFVLEHDMATGQINLTAVDAGGTGGAARNLLLWRDPKPFALRYFSVSSGSSAGNDTTWAFGCPGLHRDHAVRDEARLQSGCSAPLHTYAYSHSQYLSVEREGVIEGPRRTLHLYLRALGSGHIRLEAQLPPAVDALLEVDLSHMGNTSIDYLGKRVASVRLGALLTLRESRGFWVRQDTGARTLEVGKEGSVQPLLSWTAPVGNAFPPIRFFSLATSRSVGNGTWIYGCKDGKAPTEYPDEDTAVPESTESNESTDVEIGESESLSVPASKRLSTHVGLLGSRPPASGTAIAVRLKLRRVTFNDVAGAAEVRGTLQSTWREADLAWEPRDYENIQDVTNLEPGWLWTPKYTVTNGDLALDGLLHVRHTGKVRWEGALHAQAQCTLHARSWPRDRHSCLIEIGLEAATRLRLQLLADTGAVQRHLAVDVDPRAAHPLWRLEGPVTATVVNDSMFAPFIELEHEAQAYLLISLTLSRASPVMHHLLLAPFVVLAMLCLLAYWVREPLPRDKVLLGALALLLVVFSFLVLEAACPPALVGMPVIVELYCWCMVTVALAVTVSCVMTALARDVPVRRPPALLCRLVSASCVRLLLQLSSDQAERRGAEYELRPDSVDYVKRSTQVYLRFDQGKASDCTCNNKGCSKQSTVEAQYYWSLLALACERLLSIACFILLLTALVVVKL</sequence>
<dbReference type="InterPro" id="IPR022041">
    <property type="entry name" value="Methyltransf_FA"/>
</dbReference>
<feature type="domain" description="Neurotransmitter-gated ion-channel ligand-binding" evidence="4">
    <location>
        <begin position="563"/>
        <end position="688"/>
    </location>
</feature>
<feature type="transmembrane region" description="Helical" evidence="3">
    <location>
        <begin position="751"/>
        <end position="773"/>
    </location>
</feature>
<dbReference type="SUPFAM" id="SSF90112">
    <property type="entry name" value="Neurotransmitter-gated ion-channel transmembrane pore"/>
    <property type="match status" value="1"/>
</dbReference>
<keyword evidence="3" id="KW-0812">Transmembrane</keyword>
<evidence type="ECO:0000259" key="5">
    <source>
        <dbReference type="Pfam" id="PF12248"/>
    </source>
</evidence>
<feature type="transmembrane region" description="Helical" evidence="3">
    <location>
        <begin position="782"/>
        <end position="802"/>
    </location>
</feature>
<comment type="subcellular location">
    <subcellularLocation>
        <location evidence="1">Membrane</location>
        <topology evidence="1">Multi-pass membrane protein</topology>
    </subcellularLocation>
</comment>
<feature type="domain" description="Farnesoic acid O-methyl transferase" evidence="5">
    <location>
        <begin position="6"/>
        <end position="141"/>
    </location>
</feature>
<dbReference type="Gene3D" id="1.20.58.390">
    <property type="entry name" value="Neurotransmitter-gated ion-channel transmembrane domain"/>
    <property type="match status" value="1"/>
</dbReference>
<dbReference type="Gene3D" id="2.70.170.10">
    <property type="entry name" value="Neurotransmitter-gated ion-channel ligand-binding domain"/>
    <property type="match status" value="1"/>
</dbReference>
<evidence type="ECO:0000256" key="2">
    <source>
        <dbReference type="SAM" id="MobiDB-lite"/>
    </source>
</evidence>
<feature type="transmembrane region" description="Helical" evidence="3">
    <location>
        <begin position="923"/>
        <end position="950"/>
    </location>
</feature>
<name>A0AAE1LBA5_9NEOP</name>
<feature type="domain" description="Farnesoic acid O-methyl transferase" evidence="5">
    <location>
        <begin position="374"/>
        <end position="502"/>
    </location>
</feature>
<feature type="region of interest" description="Disordered" evidence="2">
    <location>
        <begin position="508"/>
        <end position="537"/>
    </location>
</feature>
<evidence type="ECO:0000313" key="7">
    <source>
        <dbReference type="Proteomes" id="UP001219518"/>
    </source>
</evidence>
<dbReference type="InterPro" id="IPR036719">
    <property type="entry name" value="Neuro-gated_channel_TM_sf"/>
</dbReference>
<evidence type="ECO:0000256" key="1">
    <source>
        <dbReference type="ARBA" id="ARBA00004141"/>
    </source>
</evidence>
<dbReference type="GO" id="GO:0016020">
    <property type="term" value="C:membrane"/>
    <property type="evidence" value="ECO:0007669"/>
    <property type="project" value="UniProtKB-SubCell"/>
</dbReference>
<dbReference type="PANTHER" id="PTHR36695">
    <property type="entry name" value="AGAP008648-PA"/>
    <property type="match status" value="1"/>
</dbReference>
<evidence type="ECO:0000313" key="6">
    <source>
        <dbReference type="EMBL" id="KAK3912454.1"/>
    </source>
</evidence>
<dbReference type="SUPFAM" id="SSF63712">
    <property type="entry name" value="Nicotinic receptor ligand binding domain-like"/>
    <property type="match status" value="1"/>
</dbReference>
<evidence type="ECO:0000259" key="4">
    <source>
        <dbReference type="Pfam" id="PF02931"/>
    </source>
</evidence>